<dbReference type="EMBL" id="JBBCAQ010000022">
    <property type="protein sequence ID" value="KAK7591301.1"/>
    <property type="molecule type" value="Genomic_DNA"/>
</dbReference>
<keyword evidence="3" id="KW-1185">Reference proteome</keyword>
<proteinExistence type="predicted"/>
<dbReference type="GO" id="GO:0016020">
    <property type="term" value="C:membrane"/>
    <property type="evidence" value="ECO:0007669"/>
    <property type="project" value="TreeGrafter"/>
</dbReference>
<comment type="caution">
    <text evidence="2">The sequence shown here is derived from an EMBL/GenBank/DDBJ whole genome shotgun (WGS) entry which is preliminary data.</text>
</comment>
<sequence>MMSLKVFVCVLFVSQIFANPVTPGGAAVTEQVGSSTTSVPAPTVADKISSEEPLRQGKSIDNELYKGKIGAIEDALLRKLNSKCNQKDVSSCVMLKLVTYMNRLLKKSNLEISDSLEISQTAPVVEEEIKKEDLEVDESRGYTDESMFGELISEKLWSFIKSRSLKWKLFPEADVVLSTTSDNEGNVNMGVALRSARAVETGKSPFTVIFGRIFKKVQFAKVIF</sequence>
<dbReference type="InterPro" id="IPR012464">
    <property type="entry name" value="DUF1676"/>
</dbReference>
<feature type="signal peptide" evidence="1">
    <location>
        <begin position="1"/>
        <end position="18"/>
    </location>
</feature>
<dbReference type="Proteomes" id="UP001367676">
    <property type="component" value="Unassembled WGS sequence"/>
</dbReference>
<reference evidence="2 3" key="1">
    <citation type="submission" date="2024-03" db="EMBL/GenBank/DDBJ databases">
        <title>Adaptation during the transition from Ophiocordyceps entomopathogen to insect associate is accompanied by gene loss and intensified selection.</title>
        <authorList>
            <person name="Ward C.M."/>
            <person name="Onetto C.A."/>
            <person name="Borneman A.R."/>
        </authorList>
    </citation>
    <scope>NUCLEOTIDE SEQUENCE [LARGE SCALE GENOMIC DNA]</scope>
    <source>
        <strain evidence="2">AWRI1</strain>
        <tissue evidence="2">Single Adult Female</tissue>
    </source>
</reference>
<name>A0AAN9Y462_9HEMI</name>
<dbReference type="Pfam" id="PF07898">
    <property type="entry name" value="DUF1676"/>
    <property type="match status" value="1"/>
</dbReference>
<gene>
    <name evidence="2" type="ORF">V9T40_002914</name>
</gene>
<protein>
    <submittedName>
        <fullName evidence="2">Uncharacterized protein</fullName>
    </submittedName>
</protein>
<evidence type="ECO:0000313" key="3">
    <source>
        <dbReference type="Proteomes" id="UP001367676"/>
    </source>
</evidence>
<accession>A0AAN9Y462</accession>
<evidence type="ECO:0000256" key="1">
    <source>
        <dbReference type="SAM" id="SignalP"/>
    </source>
</evidence>
<dbReference type="PANTHER" id="PTHR21879">
    <property type="entry name" value="FI03362P-RELATED-RELATED"/>
    <property type="match status" value="1"/>
</dbReference>
<evidence type="ECO:0000313" key="2">
    <source>
        <dbReference type="EMBL" id="KAK7591301.1"/>
    </source>
</evidence>
<dbReference type="PANTHER" id="PTHR21879:SF3">
    <property type="entry name" value="FI03378P"/>
    <property type="match status" value="1"/>
</dbReference>
<feature type="chain" id="PRO_5042964668" evidence="1">
    <location>
        <begin position="19"/>
        <end position="224"/>
    </location>
</feature>
<organism evidence="2 3">
    <name type="scientific">Parthenolecanium corni</name>
    <dbReference type="NCBI Taxonomy" id="536013"/>
    <lineage>
        <taxon>Eukaryota</taxon>
        <taxon>Metazoa</taxon>
        <taxon>Ecdysozoa</taxon>
        <taxon>Arthropoda</taxon>
        <taxon>Hexapoda</taxon>
        <taxon>Insecta</taxon>
        <taxon>Pterygota</taxon>
        <taxon>Neoptera</taxon>
        <taxon>Paraneoptera</taxon>
        <taxon>Hemiptera</taxon>
        <taxon>Sternorrhyncha</taxon>
        <taxon>Coccoidea</taxon>
        <taxon>Coccidae</taxon>
        <taxon>Parthenolecanium</taxon>
    </lineage>
</organism>
<dbReference type="AlphaFoldDB" id="A0AAN9Y462"/>
<keyword evidence="1" id="KW-0732">Signal</keyword>